<dbReference type="PANTHER" id="PTHR14499">
    <property type="entry name" value="POTASSIUM CHANNEL TETRAMERIZATION DOMAIN-CONTAINING"/>
    <property type="match status" value="1"/>
</dbReference>
<dbReference type="AlphaFoldDB" id="A0A913ZLW5"/>
<protein>
    <recommendedName>
        <fullName evidence="1">Potassium channel tetramerisation-type BTB domain-containing protein</fullName>
    </recommendedName>
</protein>
<reference evidence="2" key="1">
    <citation type="submission" date="2022-11" db="UniProtKB">
        <authorList>
            <consortium name="EnsemblMetazoa"/>
        </authorList>
    </citation>
    <scope>IDENTIFICATION</scope>
</reference>
<dbReference type="Pfam" id="PF02214">
    <property type="entry name" value="BTB_2"/>
    <property type="match status" value="1"/>
</dbReference>
<dbReference type="InterPro" id="IPR003131">
    <property type="entry name" value="T1-type_BTB"/>
</dbReference>
<evidence type="ECO:0000313" key="3">
    <source>
        <dbReference type="Proteomes" id="UP000887568"/>
    </source>
</evidence>
<dbReference type="InterPro" id="IPR011333">
    <property type="entry name" value="SKP1/BTB/POZ_sf"/>
</dbReference>
<name>A0A913ZLW5_PATMI</name>
<dbReference type="GO" id="GO:0051260">
    <property type="term" value="P:protein homooligomerization"/>
    <property type="evidence" value="ECO:0007669"/>
    <property type="project" value="InterPro"/>
</dbReference>
<accession>A0A913ZLW5</accession>
<dbReference type="SUPFAM" id="SSF54695">
    <property type="entry name" value="POZ domain"/>
    <property type="match status" value="1"/>
</dbReference>
<organism evidence="2 3">
    <name type="scientific">Patiria miniata</name>
    <name type="common">Bat star</name>
    <name type="synonym">Asterina miniata</name>
    <dbReference type="NCBI Taxonomy" id="46514"/>
    <lineage>
        <taxon>Eukaryota</taxon>
        <taxon>Metazoa</taxon>
        <taxon>Echinodermata</taxon>
        <taxon>Eleutherozoa</taxon>
        <taxon>Asterozoa</taxon>
        <taxon>Asteroidea</taxon>
        <taxon>Valvatacea</taxon>
        <taxon>Valvatida</taxon>
        <taxon>Asterinidae</taxon>
        <taxon>Patiria</taxon>
    </lineage>
</organism>
<dbReference type="GeneID" id="119725030"/>
<keyword evidence="3" id="KW-1185">Reference proteome</keyword>
<dbReference type="PANTHER" id="PTHR14499:SF144">
    <property type="entry name" value="POTASSIUM CHANNEL TETRAMERISATION-TYPE BTB DOMAIN-CONTAINING PROTEIN"/>
    <property type="match status" value="1"/>
</dbReference>
<sequence length="219" mass="24885">MLGAIFSGELDPSVRDATGAYVMDRDGPIFRHVLNFLRQGKLILPEDFKEWDLLASEADFFQIPDLVAAVSSRKDDLTRPPMAVADDPKKEFVEFVEQDNKNCKYRGSWETLERLPRKFRRVLEADPSFALSVQPQESRRSNEDMRTIVEGCGEISGYWGSYSVQCLPWHPNTSYKVTDPPNWMAVFQRASKLGFQLLSTSAMPGEKSSLFGRKVPPNM</sequence>
<proteinExistence type="predicted"/>
<dbReference type="OrthoDB" id="2414723at2759"/>
<dbReference type="Proteomes" id="UP000887568">
    <property type="component" value="Unplaced"/>
</dbReference>
<evidence type="ECO:0000259" key="1">
    <source>
        <dbReference type="Pfam" id="PF02214"/>
    </source>
</evidence>
<evidence type="ECO:0000313" key="2">
    <source>
        <dbReference type="EnsemblMetazoa" id="XP_038052324.1"/>
    </source>
</evidence>
<feature type="domain" description="Potassium channel tetramerisation-type BTB" evidence="1">
    <location>
        <begin position="11"/>
        <end position="66"/>
    </location>
</feature>
<dbReference type="RefSeq" id="XP_038052324.1">
    <property type="nucleotide sequence ID" value="XM_038196396.1"/>
</dbReference>
<dbReference type="Gene3D" id="3.30.710.10">
    <property type="entry name" value="Potassium Channel Kv1.1, Chain A"/>
    <property type="match status" value="1"/>
</dbReference>
<dbReference type="EnsemblMetazoa" id="XM_038196396.1">
    <property type="protein sequence ID" value="XP_038052324.1"/>
    <property type="gene ID" value="LOC119725030"/>
</dbReference>